<feature type="transmembrane region" description="Helical" evidence="6">
    <location>
        <begin position="12"/>
        <end position="30"/>
    </location>
</feature>
<evidence type="ECO:0000256" key="6">
    <source>
        <dbReference type="SAM" id="Phobius"/>
    </source>
</evidence>
<evidence type="ECO:0000256" key="2">
    <source>
        <dbReference type="ARBA" id="ARBA00022692"/>
    </source>
</evidence>
<feature type="compositionally biased region" description="Acidic residues" evidence="5">
    <location>
        <begin position="632"/>
        <end position="642"/>
    </location>
</feature>
<feature type="transmembrane region" description="Helical" evidence="6">
    <location>
        <begin position="103"/>
        <end position="126"/>
    </location>
</feature>
<dbReference type="PANTHER" id="PTHR31382:SF3">
    <property type="entry name" value="SODIUM ION_PROTON EXCHANGER (EUROFUNG)"/>
    <property type="match status" value="1"/>
</dbReference>
<dbReference type="InterPro" id="IPR006153">
    <property type="entry name" value="Cation/H_exchanger_TM"/>
</dbReference>
<dbReference type="GO" id="GO:0036376">
    <property type="term" value="P:sodium ion export across plasma membrane"/>
    <property type="evidence" value="ECO:0007669"/>
    <property type="project" value="InterPro"/>
</dbReference>
<comment type="subcellular location">
    <subcellularLocation>
        <location evidence="1">Membrane</location>
        <topology evidence="1">Multi-pass membrane protein</topology>
    </subcellularLocation>
</comment>
<evidence type="ECO:0000256" key="3">
    <source>
        <dbReference type="ARBA" id="ARBA00022989"/>
    </source>
</evidence>
<dbReference type="OrthoDB" id="2190219at2759"/>
<feature type="transmembrane region" description="Helical" evidence="6">
    <location>
        <begin position="362"/>
        <end position="383"/>
    </location>
</feature>
<evidence type="ECO:0000256" key="4">
    <source>
        <dbReference type="ARBA" id="ARBA00023136"/>
    </source>
</evidence>
<keyword evidence="9" id="KW-1185">Reference proteome</keyword>
<keyword evidence="3 6" id="KW-1133">Transmembrane helix</keyword>
<accession>A0A5C3E989</accession>
<feature type="compositionally biased region" description="Basic and acidic residues" evidence="5">
    <location>
        <begin position="463"/>
        <end position="489"/>
    </location>
</feature>
<dbReference type="PANTHER" id="PTHR31382">
    <property type="entry name" value="NA(+)/H(+) ANTIPORTER"/>
    <property type="match status" value="1"/>
</dbReference>
<evidence type="ECO:0000259" key="7">
    <source>
        <dbReference type="Pfam" id="PF00999"/>
    </source>
</evidence>
<proteinExistence type="predicted"/>
<reference evidence="8 9" key="1">
    <citation type="submission" date="2018-03" db="EMBL/GenBank/DDBJ databases">
        <authorList>
            <person name="Guldener U."/>
        </authorList>
    </citation>
    <scope>NUCLEOTIDE SEQUENCE [LARGE SCALE GENOMIC DNA]</scope>
    <source>
        <strain evidence="8 9">NBRC100155</strain>
    </source>
</reference>
<dbReference type="GO" id="GO:0005886">
    <property type="term" value="C:plasma membrane"/>
    <property type="evidence" value="ECO:0007669"/>
    <property type="project" value="InterPro"/>
</dbReference>
<dbReference type="Proteomes" id="UP000324022">
    <property type="component" value="Unassembled WGS sequence"/>
</dbReference>
<dbReference type="InterPro" id="IPR004712">
    <property type="entry name" value="Na+/H+_antiporter_fungi"/>
</dbReference>
<feature type="region of interest" description="Disordered" evidence="5">
    <location>
        <begin position="442"/>
        <end position="667"/>
    </location>
</feature>
<feature type="transmembrane region" description="Helical" evidence="6">
    <location>
        <begin position="405"/>
        <end position="428"/>
    </location>
</feature>
<evidence type="ECO:0000256" key="1">
    <source>
        <dbReference type="ARBA" id="ARBA00004141"/>
    </source>
</evidence>
<gene>
    <name evidence="8" type="ORF">UTRI_10470_B</name>
</gene>
<feature type="compositionally biased region" description="Basic residues" evidence="5">
    <location>
        <begin position="605"/>
        <end position="624"/>
    </location>
</feature>
<feature type="transmembrane region" description="Helical" evidence="6">
    <location>
        <begin position="327"/>
        <end position="350"/>
    </location>
</feature>
<protein>
    <submittedName>
        <fullName evidence="8">Related to Na+/H+-exchanging protein</fullName>
    </submittedName>
</protein>
<feature type="domain" description="Cation/H+ exchanger transmembrane" evidence="7">
    <location>
        <begin position="27"/>
        <end position="422"/>
    </location>
</feature>
<dbReference type="GO" id="GO:0120029">
    <property type="term" value="P:proton export across plasma membrane"/>
    <property type="evidence" value="ECO:0007669"/>
    <property type="project" value="InterPro"/>
</dbReference>
<sequence length="667" mass="74616">MALSFEVTTLNLLCTAFGLFFIPYGTFSYLIKERLFLGEAPLAVIVGVFLGPYGLGGIFNWASKEVDMDQVSLGLCRVVIGVQLTLVGVQLPYKYPWIEIRSLVILLIPIMTVMWLATTLCIWLVIPSLPLLAGLVLATSATPTDPVLSNAIVKGAFADQYVSPRLRNLISAESGANDGFGYPFLFLAVHLLKLETTSEALTAWLFETCLYTVGGAILYGIVVGYVCRRLIEFSTDRNLIDKESFLLYGAAMGVFIIGSGGVMNFDDLLAAFVAGNALSWTDFYREQCEESEVDNCLDLLLNLVFFSFLGATIPWDSFNDPDNGITPGGLVLMCILVLLFRRLPAMLAFYRYVPTLHDISEACFIGYFAPIGAGALFYLGVILDEFKPDDPSPVAKRIRVLAKPVTYALILSSIIGHSLAIPLVKIAFQYFDVKSIKLDGESDVDEDDMKEQQDSHDEDEEDHSAANDRQRDNVRPRDYDRPIRSRREESEVEEDYEQGAHWDPRYSHSATDSRRSSRADESEHSESYRHSSVHRPENRRRVSHRDEPESSGAYHVDGSWDDRASWRVSSGHKLGPHHQLRRNEQTGQLELDPRMYTVEHGAPFHIRRKGGSARSRSQGRRRRSTIASGISDWEEGREEEDQQSLLEQGRRDSTAPGGSYGSINPHS</sequence>
<evidence type="ECO:0000256" key="5">
    <source>
        <dbReference type="SAM" id="MobiDB-lite"/>
    </source>
</evidence>
<feature type="transmembrane region" description="Helical" evidence="6">
    <location>
        <begin position="42"/>
        <end position="59"/>
    </location>
</feature>
<organism evidence="8 9">
    <name type="scientific">Ustilago trichophora</name>
    <dbReference type="NCBI Taxonomy" id="86804"/>
    <lineage>
        <taxon>Eukaryota</taxon>
        <taxon>Fungi</taxon>
        <taxon>Dikarya</taxon>
        <taxon>Basidiomycota</taxon>
        <taxon>Ustilaginomycotina</taxon>
        <taxon>Ustilaginomycetes</taxon>
        <taxon>Ustilaginales</taxon>
        <taxon>Ustilaginaceae</taxon>
        <taxon>Ustilago</taxon>
    </lineage>
</organism>
<keyword evidence="4 6" id="KW-0472">Membrane</keyword>
<keyword evidence="2 6" id="KW-0812">Transmembrane</keyword>
<name>A0A5C3E989_9BASI</name>
<feature type="compositionally biased region" description="Basic and acidic residues" evidence="5">
    <location>
        <begin position="498"/>
        <end position="548"/>
    </location>
</feature>
<dbReference type="AlphaFoldDB" id="A0A5C3E989"/>
<evidence type="ECO:0000313" key="8">
    <source>
        <dbReference type="EMBL" id="SPO27008.1"/>
    </source>
</evidence>
<feature type="transmembrane region" description="Helical" evidence="6">
    <location>
        <begin position="201"/>
        <end position="225"/>
    </location>
</feature>
<feature type="transmembrane region" description="Helical" evidence="6">
    <location>
        <begin position="245"/>
        <end position="262"/>
    </location>
</feature>
<dbReference type="GO" id="GO:0015385">
    <property type="term" value="F:sodium:proton antiporter activity"/>
    <property type="evidence" value="ECO:0007669"/>
    <property type="project" value="InterPro"/>
</dbReference>
<dbReference type="GO" id="GO:0042391">
    <property type="term" value="P:regulation of membrane potential"/>
    <property type="evidence" value="ECO:0007669"/>
    <property type="project" value="InterPro"/>
</dbReference>
<dbReference type="Pfam" id="PF00999">
    <property type="entry name" value="Na_H_Exchanger"/>
    <property type="match status" value="1"/>
</dbReference>
<dbReference type="EMBL" id="OOIN01000016">
    <property type="protein sequence ID" value="SPO27008.1"/>
    <property type="molecule type" value="Genomic_DNA"/>
</dbReference>
<evidence type="ECO:0000313" key="9">
    <source>
        <dbReference type="Proteomes" id="UP000324022"/>
    </source>
</evidence>